<dbReference type="SFLD" id="SFLDG01061">
    <property type="entry name" value="methylthiotransferase"/>
    <property type="match status" value="1"/>
</dbReference>
<dbReference type="CDD" id="cd01335">
    <property type="entry name" value="Radical_SAM"/>
    <property type="match status" value="1"/>
</dbReference>
<dbReference type="InterPro" id="IPR007197">
    <property type="entry name" value="rSAM"/>
</dbReference>
<dbReference type="GO" id="GO:0005829">
    <property type="term" value="C:cytosol"/>
    <property type="evidence" value="ECO:0007669"/>
    <property type="project" value="TreeGrafter"/>
</dbReference>
<reference evidence="11" key="1">
    <citation type="submission" date="2018-06" db="EMBL/GenBank/DDBJ databases">
        <authorList>
            <person name="Zhirakovskaya E."/>
        </authorList>
    </citation>
    <scope>NUCLEOTIDE SEQUENCE</scope>
</reference>
<dbReference type="InterPro" id="IPR006638">
    <property type="entry name" value="Elp3/MiaA/NifB-like_rSAM"/>
</dbReference>
<dbReference type="SFLD" id="SFLDS00029">
    <property type="entry name" value="Radical_SAM"/>
    <property type="match status" value="1"/>
</dbReference>
<dbReference type="GO" id="GO:0051539">
    <property type="term" value="F:4 iron, 4 sulfur cluster binding"/>
    <property type="evidence" value="ECO:0007669"/>
    <property type="project" value="UniProtKB-KW"/>
</dbReference>
<dbReference type="PROSITE" id="PS51449">
    <property type="entry name" value="MTTASE_N"/>
    <property type="match status" value="1"/>
</dbReference>
<evidence type="ECO:0000256" key="6">
    <source>
        <dbReference type="ARBA" id="ARBA00023004"/>
    </source>
</evidence>
<dbReference type="Gene3D" id="3.40.50.12160">
    <property type="entry name" value="Methylthiotransferase, N-terminal domain"/>
    <property type="match status" value="1"/>
</dbReference>
<dbReference type="Gene3D" id="3.80.30.20">
    <property type="entry name" value="tm_1862 like domain"/>
    <property type="match status" value="1"/>
</dbReference>
<evidence type="ECO:0000259" key="8">
    <source>
        <dbReference type="PROSITE" id="PS50926"/>
    </source>
</evidence>
<evidence type="ECO:0000259" key="9">
    <source>
        <dbReference type="PROSITE" id="PS51449"/>
    </source>
</evidence>
<dbReference type="InterPro" id="IPR013848">
    <property type="entry name" value="Methylthiotransferase_N"/>
</dbReference>
<gene>
    <name evidence="11" type="ORF">MNBD_NITROSPINAE05-657</name>
</gene>
<feature type="domain" description="TRAM" evidence="8">
    <location>
        <begin position="384"/>
        <end position="452"/>
    </location>
</feature>
<dbReference type="InterPro" id="IPR005840">
    <property type="entry name" value="Ribosomal_uS12_MeSTrfase_RimO"/>
</dbReference>
<dbReference type="GO" id="GO:0103039">
    <property type="term" value="F:protein methylthiotransferase activity"/>
    <property type="evidence" value="ECO:0007669"/>
    <property type="project" value="UniProtKB-EC"/>
</dbReference>
<keyword evidence="5" id="KW-0479">Metal-binding</keyword>
<dbReference type="EMBL" id="UOGG01000029">
    <property type="protein sequence ID" value="VAX27351.1"/>
    <property type="molecule type" value="Genomic_DNA"/>
</dbReference>
<dbReference type="SFLD" id="SFLDG01082">
    <property type="entry name" value="B12-binding_domain_containing"/>
    <property type="match status" value="1"/>
</dbReference>
<proteinExistence type="inferred from homology"/>
<dbReference type="PROSITE" id="PS50926">
    <property type="entry name" value="TRAM"/>
    <property type="match status" value="1"/>
</dbReference>
<evidence type="ECO:0000256" key="2">
    <source>
        <dbReference type="ARBA" id="ARBA00022485"/>
    </source>
</evidence>
<accession>A0A3B1CLG4</accession>
<dbReference type="NCBIfam" id="TIGR01125">
    <property type="entry name" value="30S ribosomal protein S12 methylthiotransferase RimO"/>
    <property type="match status" value="1"/>
</dbReference>
<dbReference type="HAMAP" id="MF_01865">
    <property type="entry name" value="MTTase_RimO"/>
    <property type="match status" value="1"/>
</dbReference>
<dbReference type="NCBIfam" id="TIGR00089">
    <property type="entry name" value="MiaB/RimO family radical SAM methylthiotransferase"/>
    <property type="match status" value="1"/>
</dbReference>
<dbReference type="GO" id="GO:0006400">
    <property type="term" value="P:tRNA modification"/>
    <property type="evidence" value="ECO:0007669"/>
    <property type="project" value="InterPro"/>
</dbReference>
<dbReference type="GO" id="GO:0046872">
    <property type="term" value="F:metal ion binding"/>
    <property type="evidence" value="ECO:0007669"/>
    <property type="project" value="UniProtKB-KW"/>
</dbReference>
<keyword evidence="11" id="KW-0687">Ribonucleoprotein</keyword>
<evidence type="ECO:0000256" key="7">
    <source>
        <dbReference type="ARBA" id="ARBA00023014"/>
    </source>
</evidence>
<dbReference type="InterPro" id="IPR023404">
    <property type="entry name" value="rSAM_horseshoe"/>
</dbReference>
<dbReference type="AlphaFoldDB" id="A0A3B1CLG4"/>
<dbReference type="InterPro" id="IPR038135">
    <property type="entry name" value="Methylthiotransferase_N_sf"/>
</dbReference>
<dbReference type="Pfam" id="PF04055">
    <property type="entry name" value="Radical_SAM"/>
    <property type="match status" value="1"/>
</dbReference>
<keyword evidence="4" id="KW-0949">S-adenosyl-L-methionine</keyword>
<dbReference type="Pfam" id="PF00919">
    <property type="entry name" value="UPF0004"/>
    <property type="match status" value="1"/>
</dbReference>
<dbReference type="SMART" id="SM00729">
    <property type="entry name" value="Elp3"/>
    <property type="match status" value="1"/>
</dbReference>
<evidence type="ECO:0000256" key="4">
    <source>
        <dbReference type="ARBA" id="ARBA00022691"/>
    </source>
</evidence>
<dbReference type="InterPro" id="IPR002792">
    <property type="entry name" value="TRAM_dom"/>
</dbReference>
<evidence type="ECO:0000256" key="5">
    <source>
        <dbReference type="ARBA" id="ARBA00022723"/>
    </source>
</evidence>
<dbReference type="PROSITE" id="PS01278">
    <property type="entry name" value="MTTASE_RADICAL"/>
    <property type="match status" value="1"/>
</dbReference>
<protein>
    <submittedName>
        <fullName evidence="11">Ribosomal protein S12p Asp88 (E. coli) methylthiotransferase</fullName>
        <ecNumber evidence="11">2.8.4.4</ecNumber>
    </submittedName>
</protein>
<dbReference type="Pfam" id="PF18693">
    <property type="entry name" value="TRAM_2"/>
    <property type="match status" value="1"/>
</dbReference>
<dbReference type="GO" id="GO:0005840">
    <property type="term" value="C:ribosome"/>
    <property type="evidence" value="ECO:0007669"/>
    <property type="project" value="UniProtKB-KW"/>
</dbReference>
<dbReference type="EC" id="2.8.4.4" evidence="11"/>
<evidence type="ECO:0000256" key="3">
    <source>
        <dbReference type="ARBA" id="ARBA00022490"/>
    </source>
</evidence>
<dbReference type="SUPFAM" id="SSF102114">
    <property type="entry name" value="Radical SAM enzymes"/>
    <property type="match status" value="1"/>
</dbReference>
<dbReference type="GO" id="GO:0035599">
    <property type="term" value="F:aspartic acid methylthiotransferase activity"/>
    <property type="evidence" value="ECO:0007669"/>
    <property type="project" value="TreeGrafter"/>
</dbReference>
<name>A0A3B1CLG4_9ZZZZ</name>
<keyword evidence="2" id="KW-0004">4Fe-4S</keyword>
<dbReference type="PROSITE" id="PS51918">
    <property type="entry name" value="RADICAL_SAM"/>
    <property type="match status" value="1"/>
</dbReference>
<evidence type="ECO:0000256" key="1">
    <source>
        <dbReference type="ARBA" id="ARBA00001966"/>
    </source>
</evidence>
<keyword evidence="11" id="KW-0808">Transferase</keyword>
<feature type="domain" description="MTTase N-terminal" evidence="9">
    <location>
        <begin position="10"/>
        <end position="126"/>
    </location>
</feature>
<dbReference type="PANTHER" id="PTHR43837:SF1">
    <property type="entry name" value="RIBOSOMAL PROTEIN US12 METHYLTHIOTRANSFERASE RIMO"/>
    <property type="match status" value="1"/>
</dbReference>
<dbReference type="FunFam" id="3.40.50.12160:FF:000003">
    <property type="entry name" value="CDK5 regulatory subunit-associated protein 1"/>
    <property type="match status" value="1"/>
</dbReference>
<dbReference type="FunFam" id="3.80.30.20:FF:000001">
    <property type="entry name" value="tRNA-2-methylthio-N(6)-dimethylallyladenosine synthase 2"/>
    <property type="match status" value="1"/>
</dbReference>
<dbReference type="SFLD" id="SFLDF00274">
    <property type="entry name" value="ribosomal_protein_S12_methylth"/>
    <property type="match status" value="1"/>
</dbReference>
<dbReference type="Gene3D" id="2.40.50.140">
    <property type="entry name" value="Nucleic acid-binding proteins"/>
    <property type="match status" value="1"/>
</dbReference>
<feature type="domain" description="Radical SAM core" evidence="10">
    <location>
        <begin position="151"/>
        <end position="381"/>
    </location>
</feature>
<organism evidence="11">
    <name type="scientific">hydrothermal vent metagenome</name>
    <dbReference type="NCBI Taxonomy" id="652676"/>
    <lineage>
        <taxon>unclassified sequences</taxon>
        <taxon>metagenomes</taxon>
        <taxon>ecological metagenomes</taxon>
    </lineage>
</organism>
<keyword evidence="7" id="KW-0411">Iron-sulfur</keyword>
<dbReference type="InterPro" id="IPR020612">
    <property type="entry name" value="Methylthiotransferase_CS"/>
</dbReference>
<dbReference type="InterPro" id="IPR005839">
    <property type="entry name" value="Methylthiotransferase"/>
</dbReference>
<keyword evidence="6" id="KW-0408">Iron</keyword>
<evidence type="ECO:0000259" key="10">
    <source>
        <dbReference type="PROSITE" id="PS51918"/>
    </source>
</evidence>
<evidence type="ECO:0000313" key="11">
    <source>
        <dbReference type="EMBL" id="VAX27351.1"/>
    </source>
</evidence>
<dbReference type="InterPro" id="IPR012340">
    <property type="entry name" value="NA-bd_OB-fold"/>
</dbReference>
<keyword evidence="3" id="KW-0963">Cytoplasm</keyword>
<comment type="cofactor">
    <cofactor evidence="1">
        <name>[4Fe-4S] cluster</name>
        <dbReference type="ChEBI" id="CHEBI:49883"/>
    </cofactor>
</comment>
<keyword evidence="11" id="KW-0689">Ribosomal protein</keyword>
<sequence length="452" mass="51362">MREMNKTPLKKIGMISLGCPKNAVDTEYLLGDLVNTGYEITPNQEEADVLVVNTCGFIESAKKESVDAILEMAQLKTDGRCRKLIVTGCLSERYSDDLLKEIPEIDHIFGVNQYPRLKQVLHTADSAKTQARDQMNGPAEYFEPFADRILTTPSYSAYLKISEGCSNKCAFCIIPKMRGNIRSQPLESLVLEARQLAEQGVRELNLISQDTTMYGLDLRMKNGLVRLLQALVKVEGIAWIRLFYCYPTFIDHELIAFIQRETKICPYIDVPLQHIHDEMLARMKRQEREDKVKRMLDEIRAKIPDVALRTTFITGFPGETEAHFRHLRDFVQEAQFDHVGVFTYSHEEGTTAFDYKDDVPEKIKQERKDELMQVQKTISLKKNQAKIGEVHPVLVEGIDGDESYLVTGRLPTQAPEIDGQVIIEASDVEPGMIVPMRILSATDYDVVATRVD</sequence>
<dbReference type="PANTHER" id="PTHR43837">
    <property type="entry name" value="RIBOSOMAL PROTEIN S12 METHYLTHIOTRANSFERASE RIMO"/>
    <property type="match status" value="1"/>
</dbReference>
<dbReference type="InterPro" id="IPR058240">
    <property type="entry name" value="rSAM_sf"/>
</dbReference>